<reference evidence="2 3" key="1">
    <citation type="journal article" date="2023" name="Sci. Data">
        <title>Genome assembly of the Korean intertidal mud-creeper Batillaria attramentaria.</title>
        <authorList>
            <person name="Patra A.K."/>
            <person name="Ho P.T."/>
            <person name="Jun S."/>
            <person name="Lee S.J."/>
            <person name="Kim Y."/>
            <person name="Won Y.J."/>
        </authorList>
    </citation>
    <scope>NUCLEOTIDE SEQUENCE [LARGE SCALE GENOMIC DNA]</scope>
    <source>
        <strain evidence="2">Wonlab-2016</strain>
    </source>
</reference>
<dbReference type="EMBL" id="JACVVK020000465">
    <property type="protein sequence ID" value="KAK7473535.1"/>
    <property type="molecule type" value="Genomic_DNA"/>
</dbReference>
<protein>
    <recommendedName>
        <fullName evidence="1">EF-hand domain-containing protein</fullName>
    </recommendedName>
</protein>
<organism evidence="2 3">
    <name type="scientific">Batillaria attramentaria</name>
    <dbReference type="NCBI Taxonomy" id="370345"/>
    <lineage>
        <taxon>Eukaryota</taxon>
        <taxon>Metazoa</taxon>
        <taxon>Spiralia</taxon>
        <taxon>Lophotrochozoa</taxon>
        <taxon>Mollusca</taxon>
        <taxon>Gastropoda</taxon>
        <taxon>Caenogastropoda</taxon>
        <taxon>Sorbeoconcha</taxon>
        <taxon>Cerithioidea</taxon>
        <taxon>Batillariidae</taxon>
        <taxon>Batillaria</taxon>
    </lineage>
</organism>
<evidence type="ECO:0000259" key="1">
    <source>
        <dbReference type="PROSITE" id="PS50222"/>
    </source>
</evidence>
<comment type="caution">
    <text evidence="2">The sequence shown here is derived from an EMBL/GenBank/DDBJ whole genome shotgun (WGS) entry which is preliminary data.</text>
</comment>
<dbReference type="PROSITE" id="PS50222">
    <property type="entry name" value="EF_HAND_2"/>
    <property type="match status" value="1"/>
</dbReference>
<dbReference type="AlphaFoldDB" id="A0ABD0JF85"/>
<evidence type="ECO:0000313" key="3">
    <source>
        <dbReference type="Proteomes" id="UP001519460"/>
    </source>
</evidence>
<feature type="domain" description="EF-hand" evidence="1">
    <location>
        <begin position="86"/>
        <end position="121"/>
    </location>
</feature>
<keyword evidence="3" id="KW-1185">Reference proteome</keyword>
<evidence type="ECO:0000313" key="2">
    <source>
        <dbReference type="EMBL" id="KAK7473535.1"/>
    </source>
</evidence>
<gene>
    <name evidence="2" type="ORF">BaRGS_00035196</name>
</gene>
<accession>A0ABD0JF85</accession>
<sequence length="172" mass="19003">MSTREVTIRMRFLYITQEKTRLDPAALLLQLDAILPETQVLLHTPVTPYTQGKRDGKPDSAKPDNDVLIGALSQACPDIDLAPDAQVSQLVEDAFQNVNANKDGQLNANEVAEFATMITMVVVNAVIEDISHGRLQCPHVTVSVNAHDMCSFHCDMYLGALPFKRMHMISVD</sequence>
<dbReference type="Proteomes" id="UP001519460">
    <property type="component" value="Unassembled WGS sequence"/>
</dbReference>
<dbReference type="InterPro" id="IPR002048">
    <property type="entry name" value="EF_hand_dom"/>
</dbReference>
<name>A0ABD0JF85_9CAEN</name>
<proteinExistence type="predicted"/>